<protein>
    <submittedName>
        <fullName evidence="2">FAD-dependent oxidoreductase</fullName>
    </submittedName>
</protein>
<evidence type="ECO:0000313" key="3">
    <source>
        <dbReference type="Proteomes" id="UP001224661"/>
    </source>
</evidence>
<evidence type="ECO:0000313" key="2">
    <source>
        <dbReference type="EMBL" id="MDI3387917.1"/>
    </source>
</evidence>
<accession>A0ABT6RU02</accession>
<feature type="compositionally biased region" description="Low complexity" evidence="1">
    <location>
        <begin position="1"/>
        <end position="11"/>
    </location>
</feature>
<gene>
    <name evidence="2" type="ORF">QIS99_17165</name>
</gene>
<keyword evidence="3" id="KW-1185">Reference proteome</keyword>
<proteinExistence type="predicted"/>
<dbReference type="PANTHER" id="PTHR43422">
    <property type="entry name" value="THIAMINE THIAZOLE SYNTHASE"/>
    <property type="match status" value="1"/>
</dbReference>
<dbReference type="InterPro" id="IPR036188">
    <property type="entry name" value="FAD/NAD-bd_sf"/>
</dbReference>
<dbReference type="RefSeq" id="WP_282514298.1">
    <property type="nucleotide sequence ID" value="NZ_JASCIR010000013.1"/>
</dbReference>
<organism evidence="2 3">
    <name type="scientific">Streptomyces solicavernae</name>
    <dbReference type="NCBI Taxonomy" id="3043614"/>
    <lineage>
        <taxon>Bacteria</taxon>
        <taxon>Bacillati</taxon>
        <taxon>Actinomycetota</taxon>
        <taxon>Actinomycetes</taxon>
        <taxon>Kitasatosporales</taxon>
        <taxon>Streptomycetaceae</taxon>
        <taxon>Streptomyces</taxon>
    </lineage>
</organism>
<dbReference type="Pfam" id="PF12831">
    <property type="entry name" value="FAD_oxidored"/>
    <property type="match status" value="1"/>
</dbReference>
<reference evidence="2 3" key="1">
    <citation type="submission" date="2023-05" db="EMBL/GenBank/DDBJ databases">
        <title>Draft genome sequence of Streptomyces sp. B-S-A8 isolated from a cave soil in Thailand.</title>
        <authorList>
            <person name="Chamroensaksri N."/>
            <person name="Muangham S."/>
        </authorList>
    </citation>
    <scope>NUCLEOTIDE SEQUENCE [LARGE SCALE GENOMIC DNA]</scope>
    <source>
        <strain evidence="2 3">B-S-A8</strain>
    </source>
</reference>
<feature type="region of interest" description="Disordered" evidence="1">
    <location>
        <begin position="461"/>
        <end position="492"/>
    </location>
</feature>
<evidence type="ECO:0000256" key="1">
    <source>
        <dbReference type="SAM" id="MobiDB-lite"/>
    </source>
</evidence>
<sequence>MSSVPPSTVAPSPVPRPRPRPRRAVVVGGGLTGTLAAAALAEHLDEVTVVERDNLPEGPSPRRSLAQARHAHILWSGGARAMENLLPGVLDDWVAAGAQRIPLPSALVSMTPQGWFRRGGTEMQFLIACTRDLLDFCIRRRVLALPEVRLLERTTVAGLLGSPGRVRGVRVHAPGGGVRELAADLVVDASGRGTRAVQWLSGIGIGPVREAEVDAGVLYASRLYQAPSGVADFPLVNVQPRANTGEPGRGSIIVPVEGGRWLVTLCGTRGAHPSQDPEAFERFAREVRDPVVGELIAQARPLGGEVTLSRSTYNRRRYLEKARSWPEGFVALGDAVATYNPVYGHGMSVAAQGVLALRDELRRNGPRASGLARRVQRAVAGPIDMAWQMAAGQDVLYPEATGPRPTLLERAGQRYIDRLTSTATARPYAARSLLEVMTLSAPAAGLFRPTLVLAALRGPRQEPLSAPPLTDGERAAVYGDRPGAPQAGGTRA</sequence>
<dbReference type="Proteomes" id="UP001224661">
    <property type="component" value="Unassembled WGS sequence"/>
</dbReference>
<name>A0ABT6RU02_9ACTN</name>
<feature type="region of interest" description="Disordered" evidence="1">
    <location>
        <begin position="1"/>
        <end position="23"/>
    </location>
</feature>
<dbReference type="Gene3D" id="3.50.50.60">
    <property type="entry name" value="FAD/NAD(P)-binding domain"/>
    <property type="match status" value="1"/>
</dbReference>
<dbReference type="PANTHER" id="PTHR43422:SF3">
    <property type="entry name" value="THIAMINE THIAZOLE SYNTHASE"/>
    <property type="match status" value="1"/>
</dbReference>
<comment type="caution">
    <text evidence="2">The sequence shown here is derived from an EMBL/GenBank/DDBJ whole genome shotgun (WGS) entry which is preliminary data.</text>
</comment>
<dbReference type="EMBL" id="JASCIR010000013">
    <property type="protein sequence ID" value="MDI3387917.1"/>
    <property type="molecule type" value="Genomic_DNA"/>
</dbReference>
<dbReference type="SUPFAM" id="SSF51905">
    <property type="entry name" value="FAD/NAD(P)-binding domain"/>
    <property type="match status" value="1"/>
</dbReference>